<gene>
    <name evidence="2" type="ORF">ACFOOR_09295</name>
</gene>
<comment type="caution">
    <text evidence="2">The sequence shown here is derived from an EMBL/GenBank/DDBJ whole genome shotgun (WGS) entry which is preliminary data.</text>
</comment>
<organism evidence="2 3">
    <name type="scientific">Hyphobacterium vulgare</name>
    <dbReference type="NCBI Taxonomy" id="1736751"/>
    <lineage>
        <taxon>Bacteria</taxon>
        <taxon>Pseudomonadati</taxon>
        <taxon>Pseudomonadota</taxon>
        <taxon>Alphaproteobacteria</taxon>
        <taxon>Maricaulales</taxon>
        <taxon>Maricaulaceae</taxon>
        <taxon>Hyphobacterium</taxon>
    </lineage>
</organism>
<protein>
    <submittedName>
        <fullName evidence="2">DJ-1/PfpI family protein</fullName>
    </submittedName>
</protein>
<dbReference type="Proteomes" id="UP001595379">
    <property type="component" value="Unassembled WGS sequence"/>
</dbReference>
<dbReference type="Pfam" id="PF01965">
    <property type="entry name" value="DJ-1_PfpI"/>
    <property type="match status" value="1"/>
</dbReference>
<keyword evidence="3" id="KW-1185">Reference proteome</keyword>
<dbReference type="EMBL" id="JBHRSV010000016">
    <property type="protein sequence ID" value="MFC2926301.1"/>
    <property type="molecule type" value="Genomic_DNA"/>
</dbReference>
<proteinExistence type="predicted"/>
<dbReference type="InterPro" id="IPR002818">
    <property type="entry name" value="DJ-1/PfpI"/>
</dbReference>
<accession>A0ABV6ZXT3</accession>
<evidence type="ECO:0000259" key="1">
    <source>
        <dbReference type="Pfam" id="PF01965"/>
    </source>
</evidence>
<evidence type="ECO:0000313" key="3">
    <source>
        <dbReference type="Proteomes" id="UP001595379"/>
    </source>
</evidence>
<evidence type="ECO:0000313" key="2">
    <source>
        <dbReference type="EMBL" id="MFC2926301.1"/>
    </source>
</evidence>
<reference evidence="3" key="1">
    <citation type="journal article" date="2019" name="Int. J. Syst. Evol. Microbiol.">
        <title>The Global Catalogue of Microorganisms (GCM) 10K type strain sequencing project: providing services to taxonomists for standard genome sequencing and annotation.</title>
        <authorList>
            <consortium name="The Broad Institute Genomics Platform"/>
            <consortium name="The Broad Institute Genome Sequencing Center for Infectious Disease"/>
            <person name="Wu L."/>
            <person name="Ma J."/>
        </authorList>
    </citation>
    <scope>NUCLEOTIDE SEQUENCE [LARGE SCALE GENOMIC DNA]</scope>
    <source>
        <strain evidence="3">KCTC 52487</strain>
    </source>
</reference>
<sequence>MNRFSRRRHQLKGRVAAIASDRLNAEDLMSATRPLERAGFGVAVVSGGDTMLTAKSDRSDDVQLLAASTIGDMDFDRYCALILPGGVDVISESARLVADRFLEAGKPIIAMSDGVKLLAAAANSPDAADAPAAISMRGQLFAARGETAVEDASELFAEGLAA</sequence>
<dbReference type="RefSeq" id="WP_343164613.1">
    <property type="nucleotide sequence ID" value="NZ_JBHRSV010000016.1"/>
</dbReference>
<dbReference type="InterPro" id="IPR029062">
    <property type="entry name" value="Class_I_gatase-like"/>
</dbReference>
<feature type="domain" description="DJ-1/PfpI" evidence="1">
    <location>
        <begin position="14"/>
        <end position="146"/>
    </location>
</feature>
<name>A0ABV6ZXT3_9PROT</name>
<dbReference type="SUPFAM" id="SSF52317">
    <property type="entry name" value="Class I glutamine amidotransferase-like"/>
    <property type="match status" value="1"/>
</dbReference>
<dbReference type="Gene3D" id="3.40.50.880">
    <property type="match status" value="1"/>
</dbReference>